<dbReference type="GO" id="GO:0043138">
    <property type="term" value="F:3'-5' DNA helicase activity"/>
    <property type="evidence" value="ECO:0007669"/>
    <property type="project" value="UniProtKB-EC"/>
</dbReference>
<dbReference type="InterPro" id="IPR014016">
    <property type="entry name" value="UvrD-like_ATP-bd"/>
</dbReference>
<keyword evidence="3 9" id="KW-0347">Helicase</keyword>
<evidence type="ECO:0000256" key="9">
    <source>
        <dbReference type="PROSITE-ProRule" id="PRU00560"/>
    </source>
</evidence>
<protein>
    <recommendedName>
        <fullName evidence="7">DNA 3'-5' helicase</fullName>
        <ecNumber evidence="7">5.6.2.4</ecNumber>
    </recommendedName>
</protein>
<evidence type="ECO:0000256" key="2">
    <source>
        <dbReference type="ARBA" id="ARBA00022801"/>
    </source>
</evidence>
<evidence type="ECO:0000259" key="10">
    <source>
        <dbReference type="PROSITE" id="PS51198"/>
    </source>
</evidence>
<dbReference type="GO" id="GO:0000725">
    <property type="term" value="P:recombinational repair"/>
    <property type="evidence" value="ECO:0007669"/>
    <property type="project" value="TreeGrafter"/>
</dbReference>
<evidence type="ECO:0000256" key="8">
    <source>
        <dbReference type="ARBA" id="ARBA00048988"/>
    </source>
</evidence>
<dbReference type="GO" id="GO:0005524">
    <property type="term" value="F:ATP binding"/>
    <property type="evidence" value="ECO:0007669"/>
    <property type="project" value="UniProtKB-UniRule"/>
</dbReference>
<dbReference type="SUPFAM" id="SSF52540">
    <property type="entry name" value="P-loop containing nucleoside triphosphate hydrolases"/>
    <property type="match status" value="1"/>
</dbReference>
<dbReference type="InterPro" id="IPR000212">
    <property type="entry name" value="DNA_helicase_UvrD/REP"/>
</dbReference>
<dbReference type="GO" id="GO:0005829">
    <property type="term" value="C:cytosol"/>
    <property type="evidence" value="ECO:0007669"/>
    <property type="project" value="TreeGrafter"/>
</dbReference>
<dbReference type="GO" id="GO:0016887">
    <property type="term" value="F:ATP hydrolysis activity"/>
    <property type="evidence" value="ECO:0007669"/>
    <property type="project" value="RHEA"/>
</dbReference>
<dbReference type="GO" id="GO:0003677">
    <property type="term" value="F:DNA binding"/>
    <property type="evidence" value="ECO:0007669"/>
    <property type="project" value="InterPro"/>
</dbReference>
<dbReference type="PANTHER" id="PTHR11070">
    <property type="entry name" value="UVRD / RECB / PCRA DNA HELICASE FAMILY MEMBER"/>
    <property type="match status" value="1"/>
</dbReference>
<dbReference type="InterPro" id="IPR027417">
    <property type="entry name" value="P-loop_NTPase"/>
</dbReference>
<dbReference type="AlphaFoldDB" id="A0A1C4XDU4"/>
<evidence type="ECO:0000256" key="7">
    <source>
        <dbReference type="ARBA" id="ARBA00034808"/>
    </source>
</evidence>
<dbReference type="Pfam" id="PF13361">
    <property type="entry name" value="UvrD_C"/>
    <property type="match status" value="1"/>
</dbReference>
<feature type="binding site" evidence="9">
    <location>
        <begin position="266"/>
        <end position="273"/>
    </location>
    <ligand>
        <name>ATP</name>
        <dbReference type="ChEBI" id="CHEBI:30616"/>
    </ligand>
</feature>
<keyword evidence="5" id="KW-0413">Isomerase</keyword>
<dbReference type="InterPro" id="IPR014017">
    <property type="entry name" value="DNA_helicase_UvrD-like_C"/>
</dbReference>
<feature type="domain" description="UvrD-like helicase ATP-binding" evidence="10">
    <location>
        <begin position="245"/>
        <end position="535"/>
    </location>
</feature>
<proteinExistence type="predicted"/>
<dbReference type="Gene3D" id="3.40.50.300">
    <property type="entry name" value="P-loop containing nucleotide triphosphate hydrolases"/>
    <property type="match status" value="2"/>
</dbReference>
<dbReference type="RefSeq" id="WP_089020378.1">
    <property type="nucleotide sequence ID" value="NZ_LT607412.1"/>
</dbReference>
<keyword evidence="2 9" id="KW-0378">Hydrolase</keyword>
<evidence type="ECO:0000313" key="12">
    <source>
        <dbReference type="Proteomes" id="UP000198243"/>
    </source>
</evidence>
<evidence type="ECO:0000256" key="5">
    <source>
        <dbReference type="ARBA" id="ARBA00023235"/>
    </source>
</evidence>
<evidence type="ECO:0000256" key="6">
    <source>
        <dbReference type="ARBA" id="ARBA00034617"/>
    </source>
</evidence>
<keyword evidence="1 9" id="KW-0547">Nucleotide-binding</keyword>
<dbReference type="EMBL" id="LT607412">
    <property type="protein sequence ID" value="SCF06502.1"/>
    <property type="molecule type" value="Genomic_DNA"/>
</dbReference>
<keyword evidence="4 9" id="KW-0067">ATP-binding</keyword>
<evidence type="ECO:0000256" key="4">
    <source>
        <dbReference type="ARBA" id="ARBA00022840"/>
    </source>
</evidence>
<name>A0A1C4XDU4_9ACTN</name>
<dbReference type="Pfam" id="PF00580">
    <property type="entry name" value="UvrD-helicase"/>
    <property type="match status" value="1"/>
</dbReference>
<dbReference type="InterPro" id="IPR035093">
    <property type="entry name" value="RelE/ParE_toxin_dom_sf"/>
</dbReference>
<reference evidence="12" key="1">
    <citation type="submission" date="2016-06" db="EMBL/GenBank/DDBJ databases">
        <authorList>
            <person name="Varghese N."/>
            <person name="Submissions Spin"/>
        </authorList>
    </citation>
    <scope>NUCLEOTIDE SEQUENCE [LARGE SCALE GENOMIC DNA]</scope>
    <source>
        <strain evidence="12">DSM 44875</strain>
    </source>
</reference>
<dbReference type="Gene3D" id="3.30.2310.20">
    <property type="entry name" value="RelE-like"/>
    <property type="match status" value="1"/>
</dbReference>
<comment type="catalytic activity">
    <reaction evidence="6">
        <text>Couples ATP hydrolysis with the unwinding of duplex DNA by translocating in the 3'-5' direction.</text>
        <dbReference type="EC" id="5.6.2.4"/>
    </reaction>
</comment>
<dbReference type="PROSITE" id="PS51198">
    <property type="entry name" value="UVRD_HELICASE_ATP_BIND"/>
    <property type="match status" value="1"/>
</dbReference>
<organism evidence="11 12">
    <name type="scientific">Micromonospora coriariae</name>
    <dbReference type="NCBI Taxonomy" id="285665"/>
    <lineage>
        <taxon>Bacteria</taxon>
        <taxon>Bacillati</taxon>
        <taxon>Actinomycetota</taxon>
        <taxon>Actinomycetes</taxon>
        <taxon>Micromonosporales</taxon>
        <taxon>Micromonosporaceae</taxon>
        <taxon>Micromonospora</taxon>
    </lineage>
</organism>
<gene>
    <name evidence="11" type="ORF">GA0070607_5098</name>
</gene>
<comment type="catalytic activity">
    <reaction evidence="8">
        <text>ATP + H2O = ADP + phosphate + H(+)</text>
        <dbReference type="Rhea" id="RHEA:13065"/>
        <dbReference type="ChEBI" id="CHEBI:15377"/>
        <dbReference type="ChEBI" id="CHEBI:15378"/>
        <dbReference type="ChEBI" id="CHEBI:30616"/>
        <dbReference type="ChEBI" id="CHEBI:43474"/>
        <dbReference type="ChEBI" id="CHEBI:456216"/>
        <dbReference type="EC" id="5.6.2.4"/>
    </reaction>
</comment>
<dbReference type="PANTHER" id="PTHR11070:SF45">
    <property type="entry name" value="DNA 3'-5' HELICASE"/>
    <property type="match status" value="1"/>
</dbReference>
<evidence type="ECO:0000256" key="3">
    <source>
        <dbReference type="ARBA" id="ARBA00022806"/>
    </source>
</evidence>
<keyword evidence="12" id="KW-1185">Reference proteome</keyword>
<dbReference type="Proteomes" id="UP000198243">
    <property type="component" value="Chromosome I"/>
</dbReference>
<sequence>MSTGATTLRMLDRADKEVMKLTRADIGAVYEFMHKFRHNPENPGLNLKALNSDSRLMSARVNKDYRALLLHIAERDYLLVAVKHRGEVYDDLTRYAYRINRITGGIEVIDMAPVGDSIIGRVVPPDMEPEPAQKPLFDTYTDSQLLDLGVSEPLLPQIRELTAEAELLELLDRAPQLTTDVLFALFDGTPYDDVLQQVTDPVRADEPVDPEDFEAAVERPATQVTSDDEALQAMLGEAFERWQIFLHPTQRKLVERRYNGPARVGGGPGTGKTIVALHRVAHLARQLPDGADKPILLTTFNRNLAADLRTRLMALGGQELVSRVDIVNIDRLASRVVAEAKAGGSRRVVDDNRVLELWDEFLIETGETAWEAEFLAAEWTQVILGQVLNSRTDYFKARRPNRGRSLSRIERDQIWQLTERFTTWLENRGVWTWRQVAQRAARIEMDRTAQNTGVAGESSGGFYRPRYRHVVVDEAQDLSAAHWKMLRAMVAPGPDDMFLTGDTHQRIYDNHVTLSSLGVNIRGRSSRLTLSYRTTRQILADALQIMTGEVYDDLDGGEENLAGYRSLLRGGRPVFRGAGTWAQERDLIVEQLRDWGNATDGSIAICVPTKDLAADVISRLESDGLAVVEIGPDGPKRPDGVHIGTMHRFKGLEYQRMIIAGVSDGLVPRQMISRYRDTDPKRYQRERQRDRSLLFVAATRSRDELAVFWHGTPSPFLTGRLVQRQLA</sequence>
<accession>A0A1C4XDU4</accession>
<evidence type="ECO:0000313" key="11">
    <source>
        <dbReference type="EMBL" id="SCF06502.1"/>
    </source>
</evidence>
<evidence type="ECO:0000256" key="1">
    <source>
        <dbReference type="ARBA" id="ARBA00022741"/>
    </source>
</evidence>
<dbReference type="OrthoDB" id="3196525at2"/>
<dbReference type="EC" id="5.6.2.4" evidence="7"/>